<feature type="signal peptide" evidence="1">
    <location>
        <begin position="1"/>
        <end position="30"/>
    </location>
</feature>
<accession>A0A172TZ26</accession>
<sequence>MSPSSNYLRSASCKILLSISLILFLSSLQAQQVTGVWKGKVKKEKVEVKIVQNGDSLTGTSYYYASAGNYSRYSIKGYFDPNTNSVIWWDDQLIEEKGGLLGTPGKTPLLSTADFNCPGGGEMHLDGKATPKESQETEGPVALTKVKGPSFRDEWDYVIENYLVGANDPDIIDSVNLIASVPGRRKPVKEPKAPPMQSPIPGMVVISMPPETKKENPQPPAVIKSQTIEEKFIARRKVFTTDIPLTGDSIELRFYDNAEIDGDSISLFLNNKLLFEHIRLTDKAYTIKLPVSDMGSSNELTMVAENLGSIPPNTSFMVAVVGDKRYEAQLASTENSSAVIRLLKPSTTDSKPQQK</sequence>
<evidence type="ECO:0000313" key="2">
    <source>
        <dbReference type="EMBL" id="ANE52335.1"/>
    </source>
</evidence>
<reference evidence="3" key="1">
    <citation type="submission" date="2015-01" db="EMBL/GenBank/DDBJ databases">
        <title>Flavisolibacter sp./LCS9/ whole genome sequencing.</title>
        <authorList>
            <person name="Kim M.K."/>
            <person name="Srinivasan S."/>
            <person name="Lee J.-J."/>
        </authorList>
    </citation>
    <scope>NUCLEOTIDE SEQUENCE [LARGE SCALE GENOMIC DNA]</scope>
    <source>
        <strain evidence="3">LCS9</strain>
    </source>
</reference>
<evidence type="ECO:0000313" key="3">
    <source>
        <dbReference type="Proteomes" id="UP000077177"/>
    </source>
</evidence>
<gene>
    <name evidence="2" type="ORF">SY85_19430</name>
</gene>
<dbReference type="EMBL" id="CP011390">
    <property type="protein sequence ID" value="ANE52335.1"/>
    <property type="molecule type" value="Genomic_DNA"/>
</dbReference>
<proteinExistence type="predicted"/>
<evidence type="ECO:0000256" key="1">
    <source>
        <dbReference type="SAM" id="SignalP"/>
    </source>
</evidence>
<protein>
    <recommendedName>
        <fullName evidence="4">DUF4384 domain-containing protein</fullName>
    </recommendedName>
</protein>
<keyword evidence="1" id="KW-0732">Signal</keyword>
<reference evidence="2 3" key="2">
    <citation type="journal article" date="2016" name="Int. J. Syst. Evol. Microbiol.">
        <title>Flavisolibacter tropicus sp. nov., isolated from tropical soil.</title>
        <authorList>
            <person name="Lee J.J."/>
            <person name="Kang M.S."/>
            <person name="Kim G.S."/>
            <person name="Lee C.S."/>
            <person name="Lim S."/>
            <person name="Lee J."/>
            <person name="Roh S.H."/>
            <person name="Kang H."/>
            <person name="Ha J.M."/>
            <person name="Bae S."/>
            <person name="Jung H.Y."/>
            <person name="Kim M.K."/>
        </authorList>
    </citation>
    <scope>NUCLEOTIDE SEQUENCE [LARGE SCALE GENOMIC DNA]</scope>
    <source>
        <strain evidence="2 3">LCS9</strain>
    </source>
</reference>
<dbReference type="KEGG" id="fla:SY85_19430"/>
<evidence type="ECO:0008006" key="4">
    <source>
        <dbReference type="Google" id="ProtNLM"/>
    </source>
</evidence>
<keyword evidence="3" id="KW-1185">Reference proteome</keyword>
<dbReference type="Proteomes" id="UP000077177">
    <property type="component" value="Chromosome"/>
</dbReference>
<name>A0A172TZ26_9BACT</name>
<organism evidence="2 3">
    <name type="scientific">Flavisolibacter tropicus</name>
    <dbReference type="NCBI Taxonomy" id="1492898"/>
    <lineage>
        <taxon>Bacteria</taxon>
        <taxon>Pseudomonadati</taxon>
        <taxon>Bacteroidota</taxon>
        <taxon>Chitinophagia</taxon>
        <taxon>Chitinophagales</taxon>
        <taxon>Chitinophagaceae</taxon>
        <taxon>Flavisolibacter</taxon>
    </lineage>
</organism>
<dbReference type="AlphaFoldDB" id="A0A172TZ26"/>
<feature type="chain" id="PRO_5008001435" description="DUF4384 domain-containing protein" evidence="1">
    <location>
        <begin position="31"/>
        <end position="355"/>
    </location>
</feature>